<feature type="transmembrane region" description="Helical" evidence="6">
    <location>
        <begin position="177"/>
        <end position="194"/>
    </location>
</feature>
<dbReference type="PIRSF" id="PIRSF036436">
    <property type="entry name" value="UCP036436"/>
    <property type="match status" value="1"/>
</dbReference>
<evidence type="ECO:0000256" key="6">
    <source>
        <dbReference type="SAM" id="Phobius"/>
    </source>
</evidence>
<keyword evidence="2 6" id="KW-0812">Transmembrane</keyword>
<dbReference type="AlphaFoldDB" id="A0A6J3MH12"/>
<dbReference type="GeneID" id="54366745"/>
<dbReference type="Pfam" id="PF04142">
    <property type="entry name" value="Nuc_sug_transp"/>
    <property type="match status" value="1"/>
</dbReference>
<feature type="compositionally biased region" description="Basic and acidic residues" evidence="5">
    <location>
        <begin position="98"/>
        <end position="107"/>
    </location>
</feature>
<feature type="transmembrane region" description="Helical" evidence="6">
    <location>
        <begin position="345"/>
        <end position="369"/>
    </location>
</feature>
<keyword evidence="4 6" id="KW-0472">Membrane</keyword>
<feature type="transmembrane region" description="Helical" evidence="6">
    <location>
        <begin position="203"/>
        <end position="222"/>
    </location>
</feature>
<dbReference type="GO" id="GO:0000139">
    <property type="term" value="C:Golgi membrane"/>
    <property type="evidence" value="ECO:0007669"/>
    <property type="project" value="InterPro"/>
</dbReference>
<gene>
    <name evidence="9" type="ORF">K489DRAFT_8077</name>
</gene>
<dbReference type="Proteomes" id="UP000504637">
    <property type="component" value="Unplaced"/>
</dbReference>
<keyword evidence="8" id="KW-1185">Reference proteome</keyword>
<feature type="signal peptide" evidence="7">
    <location>
        <begin position="1"/>
        <end position="21"/>
    </location>
</feature>
<dbReference type="InterPro" id="IPR012404">
    <property type="entry name" value="UCP036436"/>
</dbReference>
<evidence type="ECO:0000256" key="4">
    <source>
        <dbReference type="ARBA" id="ARBA00023136"/>
    </source>
</evidence>
<reference evidence="9" key="1">
    <citation type="submission" date="2020-01" db="EMBL/GenBank/DDBJ databases">
        <authorList>
            <consortium name="DOE Joint Genome Institute"/>
            <person name="Haridas S."/>
            <person name="Albert R."/>
            <person name="Binder M."/>
            <person name="Bloem J."/>
            <person name="Labutti K."/>
            <person name="Salamov A."/>
            <person name="Andreopoulos B."/>
            <person name="Baker S.E."/>
            <person name="Barry K."/>
            <person name="Bills G."/>
            <person name="Bluhm B.H."/>
            <person name="Cannon C."/>
            <person name="Castanera R."/>
            <person name="Culley D.E."/>
            <person name="Daum C."/>
            <person name="Ezra D."/>
            <person name="Gonzalez J.B."/>
            <person name="Henrissat B."/>
            <person name="Kuo A."/>
            <person name="Liang C."/>
            <person name="Lipzen A."/>
            <person name="Lutzoni F."/>
            <person name="Magnuson J."/>
            <person name="Mondo S."/>
            <person name="Nolan M."/>
            <person name="Ohm R."/>
            <person name="Pangilinan J."/>
            <person name="Park H.-J."/>
            <person name="Ramirez L."/>
            <person name="Alfaro M."/>
            <person name="Sun H."/>
            <person name="Tritt A."/>
            <person name="Yoshinaga Y."/>
            <person name="Zwiers L.-H."/>
            <person name="Turgeon B.G."/>
            <person name="Goodwin S.B."/>
            <person name="Spatafora J.W."/>
            <person name="Crous P.W."/>
            <person name="Grigoriev I.V."/>
        </authorList>
    </citation>
    <scope>NUCLEOTIDE SEQUENCE</scope>
    <source>
        <strain evidence="9">CBS 342.82</strain>
    </source>
</reference>
<evidence type="ECO:0000256" key="5">
    <source>
        <dbReference type="SAM" id="MobiDB-lite"/>
    </source>
</evidence>
<dbReference type="PANTHER" id="PTHR13146">
    <property type="match status" value="1"/>
</dbReference>
<dbReference type="InterPro" id="IPR037185">
    <property type="entry name" value="EmrE-like"/>
</dbReference>
<feature type="transmembrane region" description="Helical" evidence="6">
    <location>
        <begin position="263"/>
        <end position="286"/>
    </location>
</feature>
<dbReference type="RefSeq" id="XP_033464194.1">
    <property type="nucleotide sequence ID" value="XM_033608944.1"/>
</dbReference>
<feature type="region of interest" description="Disordered" evidence="5">
    <location>
        <begin position="84"/>
        <end position="112"/>
    </location>
</feature>
<evidence type="ECO:0000313" key="8">
    <source>
        <dbReference type="Proteomes" id="UP000504637"/>
    </source>
</evidence>
<dbReference type="InterPro" id="IPR007271">
    <property type="entry name" value="Nuc_sug_transpt"/>
</dbReference>
<evidence type="ECO:0000256" key="2">
    <source>
        <dbReference type="ARBA" id="ARBA00022692"/>
    </source>
</evidence>
<sequence>MTRASVPVLVSLMLLTGVCNTLLTKYQDMQCVADCETTQPKLFEQPVLQTLQMFVGEAACWLVILLNLVFQRLRSKSTTASGDAYQSVATEDTEEEERGLLNEDGSHPDNLSASQTVVDPTNIVAKALTDADHAAVERQPLTGKKILLLAGPAICDILGTTLMNVGLLFLAASIYQMLRGTCILFVGLFSVLFLKRHLSGMKWASLFIVVTGVAIVGLAGALGSKSHGPDYPGEADGTEGLDLVSRAAIFIRSDVFVTEAHTAAQTVLGLFLIAAAQVLAAAQFVLEESIMERYSMEPIQVVGWEGVFGFCITLIGMGILHAAIGQTPGGRGGYFDAREGFYQMFHYRSIGISSILIMISIGGFNFFGLSVTRSLSATARSTIDTCRTLFIWIVSLGLGWETFKWLQVLGFVLLVYGTFLFNDIVRPPTLAFFRRRGRGPIALEDDDERA</sequence>
<feature type="chain" id="PRO_5026678882" description="Integral membrane protein" evidence="7">
    <location>
        <begin position="22"/>
        <end position="450"/>
    </location>
</feature>
<feature type="transmembrane region" description="Helical" evidence="6">
    <location>
        <begin position="146"/>
        <end position="171"/>
    </location>
</feature>
<accession>A0A6J3MH12</accession>
<dbReference type="SUPFAM" id="SSF103481">
    <property type="entry name" value="Multidrug resistance efflux transporter EmrE"/>
    <property type="match status" value="1"/>
</dbReference>
<name>A0A6J3MH12_9PEZI</name>
<feature type="transmembrane region" description="Helical" evidence="6">
    <location>
        <begin position="307"/>
        <end position="325"/>
    </location>
</feature>
<proteinExistence type="predicted"/>
<dbReference type="GO" id="GO:0015165">
    <property type="term" value="F:pyrimidine nucleotide-sugar transmembrane transporter activity"/>
    <property type="evidence" value="ECO:0007669"/>
    <property type="project" value="InterPro"/>
</dbReference>
<feature type="transmembrane region" description="Helical" evidence="6">
    <location>
        <begin position="381"/>
        <end position="400"/>
    </location>
</feature>
<evidence type="ECO:0000256" key="3">
    <source>
        <dbReference type="ARBA" id="ARBA00022989"/>
    </source>
</evidence>
<protein>
    <recommendedName>
        <fullName evidence="10">Integral membrane protein</fullName>
    </recommendedName>
</protein>
<reference evidence="9" key="3">
    <citation type="submission" date="2025-08" db="UniProtKB">
        <authorList>
            <consortium name="RefSeq"/>
        </authorList>
    </citation>
    <scope>IDENTIFICATION</scope>
    <source>
        <strain evidence="9">CBS 342.82</strain>
    </source>
</reference>
<evidence type="ECO:0000313" key="9">
    <source>
        <dbReference type="RefSeq" id="XP_033464194.1"/>
    </source>
</evidence>
<keyword evidence="7" id="KW-0732">Signal</keyword>
<feature type="transmembrane region" description="Helical" evidence="6">
    <location>
        <begin position="51"/>
        <end position="70"/>
    </location>
</feature>
<keyword evidence="3 6" id="KW-1133">Transmembrane helix</keyword>
<evidence type="ECO:0000256" key="1">
    <source>
        <dbReference type="ARBA" id="ARBA00004141"/>
    </source>
</evidence>
<organism evidence="9">
    <name type="scientific">Dissoconium aciculare CBS 342.82</name>
    <dbReference type="NCBI Taxonomy" id="1314786"/>
    <lineage>
        <taxon>Eukaryota</taxon>
        <taxon>Fungi</taxon>
        <taxon>Dikarya</taxon>
        <taxon>Ascomycota</taxon>
        <taxon>Pezizomycotina</taxon>
        <taxon>Dothideomycetes</taxon>
        <taxon>Dothideomycetidae</taxon>
        <taxon>Mycosphaerellales</taxon>
        <taxon>Dissoconiaceae</taxon>
        <taxon>Dissoconium</taxon>
    </lineage>
</organism>
<reference evidence="9" key="2">
    <citation type="submission" date="2020-04" db="EMBL/GenBank/DDBJ databases">
        <authorList>
            <consortium name="NCBI Genome Project"/>
        </authorList>
    </citation>
    <scope>NUCLEOTIDE SEQUENCE</scope>
    <source>
        <strain evidence="9">CBS 342.82</strain>
    </source>
</reference>
<dbReference type="OrthoDB" id="29773at2759"/>
<comment type="subcellular location">
    <subcellularLocation>
        <location evidence="1">Membrane</location>
        <topology evidence="1">Multi-pass membrane protein</topology>
    </subcellularLocation>
</comment>
<evidence type="ECO:0008006" key="10">
    <source>
        <dbReference type="Google" id="ProtNLM"/>
    </source>
</evidence>
<evidence type="ECO:0000256" key="7">
    <source>
        <dbReference type="SAM" id="SignalP"/>
    </source>
</evidence>
<dbReference type="PANTHER" id="PTHR13146:SF0">
    <property type="entry name" value="SOLUTE CARRIER FAMILY 35 MEMBER F6"/>
    <property type="match status" value="1"/>
</dbReference>